<protein>
    <recommendedName>
        <fullName evidence="3">Lipoprotein</fullName>
    </recommendedName>
</protein>
<accession>A0A5R9F1U1</accession>
<dbReference type="PROSITE" id="PS51257">
    <property type="entry name" value="PROKAR_LIPOPROTEIN"/>
    <property type="match status" value="1"/>
</dbReference>
<name>A0A5R9F1U1_9BACL</name>
<evidence type="ECO:0000313" key="1">
    <source>
        <dbReference type="EMBL" id="TLS36420.1"/>
    </source>
</evidence>
<reference evidence="1 2" key="1">
    <citation type="submission" date="2019-04" db="EMBL/GenBank/DDBJ databases">
        <title>Bacillus caeni sp. nov., a bacterium isolated from mangrove sediment.</title>
        <authorList>
            <person name="Huang H."/>
            <person name="Mo K."/>
            <person name="Hu Y."/>
        </authorList>
    </citation>
    <scope>NUCLEOTIDE SEQUENCE [LARGE SCALE GENOMIC DNA]</scope>
    <source>
        <strain evidence="1 2">HB172195</strain>
    </source>
</reference>
<dbReference type="OrthoDB" id="2870044at2"/>
<evidence type="ECO:0000313" key="2">
    <source>
        <dbReference type="Proteomes" id="UP000308230"/>
    </source>
</evidence>
<keyword evidence="2" id="KW-1185">Reference proteome</keyword>
<sequence length="284" mass="32049">MKKQYLFLFFGLIFLLVSCENPRPLDETLSSIKGYNGSHVLVPVKEGAILIYTVKPENADGTAIGSGFLKGSKEEGWIRADGGFGWDMYGNANLMTAENRLLVHKSDNPDDEKTVSLSYGLVENPYITNIFLKEGNDWIEAEYIPEKRIYYKIGDFTGIKGTSKNGTVIDIQGTGDFEMQQLIDKQVLGERFLQEIEWLRGYEYHFLGATEHTMTKEDWEHTGKPAGLDIPSNVTKLEYIFPVTPQELTTKNQSEESRVTLFLINRNNVVGYISAKNGIKALQQ</sequence>
<organism evidence="1 2">
    <name type="scientific">Exobacillus caeni</name>
    <dbReference type="NCBI Taxonomy" id="2574798"/>
    <lineage>
        <taxon>Bacteria</taxon>
        <taxon>Bacillati</taxon>
        <taxon>Bacillota</taxon>
        <taxon>Bacilli</taxon>
        <taxon>Bacillales</taxon>
        <taxon>Guptibacillaceae</taxon>
        <taxon>Exobacillus</taxon>
    </lineage>
</organism>
<dbReference type="AlphaFoldDB" id="A0A5R9F1U1"/>
<comment type="caution">
    <text evidence="1">The sequence shown here is derived from an EMBL/GenBank/DDBJ whole genome shotgun (WGS) entry which is preliminary data.</text>
</comment>
<gene>
    <name evidence="1" type="ORF">FCL54_15960</name>
</gene>
<dbReference type="EMBL" id="SWLG01000011">
    <property type="protein sequence ID" value="TLS36420.1"/>
    <property type="molecule type" value="Genomic_DNA"/>
</dbReference>
<dbReference type="RefSeq" id="WP_138127739.1">
    <property type="nucleotide sequence ID" value="NZ_SWLG01000011.1"/>
</dbReference>
<dbReference type="Proteomes" id="UP000308230">
    <property type="component" value="Unassembled WGS sequence"/>
</dbReference>
<evidence type="ECO:0008006" key="3">
    <source>
        <dbReference type="Google" id="ProtNLM"/>
    </source>
</evidence>
<proteinExistence type="predicted"/>